<dbReference type="Pfam" id="PF04676">
    <property type="entry name" value="CwfJ_C_2"/>
    <property type="match status" value="1"/>
</dbReference>
<proteinExistence type="predicted"/>
<reference evidence="3" key="1">
    <citation type="submission" date="2020-03" db="EMBL/GenBank/DDBJ databases">
        <title>FDA dAtabase for Regulatory Grade micrObial Sequences (FDA-ARGOS): Supporting development and validation of Infectious Disease Dx tests.</title>
        <authorList>
            <person name="Campos J."/>
            <person name="Goldberg B."/>
            <person name="Tallon L."/>
            <person name="Sadzewicz L."/>
            <person name="Vavikolanu K."/>
            <person name="Mehta A."/>
            <person name="Aluvathingal J."/>
            <person name="Nadendla S."/>
            <person name="Nandy P."/>
            <person name="Geyer C."/>
            <person name="Yan Y."/>
            <person name="Sichtig H."/>
        </authorList>
    </citation>
    <scope>NUCLEOTIDE SEQUENCE [LARGE SCALE GENOMIC DNA]</scope>
    <source>
        <strain evidence="3">FDAARGOS_652</strain>
    </source>
</reference>
<dbReference type="InterPro" id="IPR006767">
    <property type="entry name" value="Cwf19-like_C_dom-2"/>
</dbReference>
<dbReference type="Proteomes" id="UP000590412">
    <property type="component" value="Unassembled WGS sequence"/>
</dbReference>
<evidence type="ECO:0000259" key="1">
    <source>
        <dbReference type="Pfam" id="PF04676"/>
    </source>
</evidence>
<evidence type="ECO:0000313" key="4">
    <source>
        <dbReference type="Proteomes" id="UP000590412"/>
    </source>
</evidence>
<dbReference type="PANTHER" id="PTHR12072">
    <property type="entry name" value="CWF19, CELL CYCLE CONTROL PROTEIN"/>
    <property type="match status" value="1"/>
</dbReference>
<feature type="domain" description="Cwf19-like C-terminal" evidence="2">
    <location>
        <begin position="248"/>
        <end position="371"/>
    </location>
</feature>
<dbReference type="GO" id="GO:0071014">
    <property type="term" value="C:post-mRNA release spliceosomal complex"/>
    <property type="evidence" value="ECO:0007669"/>
    <property type="project" value="TreeGrafter"/>
</dbReference>
<dbReference type="GO" id="GO:0061632">
    <property type="term" value="F:RNA lariat debranching enzyme activator activity"/>
    <property type="evidence" value="ECO:0007669"/>
    <property type="project" value="EnsemblFungi"/>
</dbReference>
<dbReference type="InterPro" id="IPR040194">
    <property type="entry name" value="Cwf19-like"/>
</dbReference>
<sequence length="486" mass="55854">MADETRILVLNPNPNDLDKTLIKANSQNKKSGPFSATILMGDVVPSGKALPQTELLESTYFAQGCNGISNVVEEKSLHSTSTLIDIADNFTYVKPPYSIIKLVSGTTMLIVSGTLSKESIDKITQIKTRIDLLFTFKWPMALSFLKSIPQVGDETIDMLVKLIKPQYHFAVGKDEGNVFCEIQPFKWRGGEITRFISLAQEGSGDKWFYAFKMGGEPDDMTKFMDNPFLTKKRYMDNRDNGVDVVVKKAKVVTPEHCFFCLSNPKTETHMIVSIGSQAYLTVAKGPLTRSNKDLSFSGHGIIIPIQHVPHVNDRNGPIRQEINQFQQTLVKAFASQKPFLKLIFFELNRHDNVHHNVQFLPVYESQLDKFPKSLEYRTKINNEKFKRNQSLEFAEFTKENDPRLEDIEKENDYIKFTICTSESEFKFYIAKLVKGKPLDIQFPRRVLAHMLNLLDRVQWDKCQQPKFKEMADCEEFKQFYRNYDFT</sequence>
<dbReference type="Pfam" id="PF04677">
    <property type="entry name" value="CwfJ_C_1"/>
    <property type="match status" value="1"/>
</dbReference>
<feature type="domain" description="Cwf19-like protein C-terminal" evidence="1">
    <location>
        <begin position="409"/>
        <end position="486"/>
    </location>
</feature>
<organism evidence="3 4">
    <name type="scientific">Candida parapsilosis</name>
    <name type="common">Yeast</name>
    <dbReference type="NCBI Taxonomy" id="5480"/>
    <lineage>
        <taxon>Eukaryota</taxon>
        <taxon>Fungi</taxon>
        <taxon>Dikarya</taxon>
        <taxon>Ascomycota</taxon>
        <taxon>Saccharomycotina</taxon>
        <taxon>Pichiomycetes</taxon>
        <taxon>Debaryomycetaceae</taxon>
        <taxon>Candida/Lodderomyces clade</taxon>
        <taxon>Candida</taxon>
    </lineage>
</organism>
<dbReference type="PANTHER" id="PTHR12072:SF4">
    <property type="entry name" value="CWF19-LIKE PROTEIN 1"/>
    <property type="match status" value="1"/>
</dbReference>
<evidence type="ECO:0000313" key="3">
    <source>
        <dbReference type="EMBL" id="KAF6057270.1"/>
    </source>
</evidence>
<dbReference type="GO" id="GO:0005829">
    <property type="term" value="C:cytosol"/>
    <property type="evidence" value="ECO:0007669"/>
    <property type="project" value="EnsemblFungi"/>
</dbReference>
<evidence type="ECO:0008006" key="5">
    <source>
        <dbReference type="Google" id="ProtNLM"/>
    </source>
</evidence>
<dbReference type="AlphaFoldDB" id="A0A8X7NPH3"/>
<protein>
    <recommendedName>
        <fullName evidence="5">Cwf19-like C-terminal domain-containing protein</fullName>
    </recommendedName>
</protein>
<dbReference type="InterPro" id="IPR006768">
    <property type="entry name" value="Cwf19-like_C_dom-1"/>
</dbReference>
<evidence type="ECO:0000259" key="2">
    <source>
        <dbReference type="Pfam" id="PF04677"/>
    </source>
</evidence>
<dbReference type="EMBL" id="JABWAB010000003">
    <property type="protein sequence ID" value="KAF6057270.1"/>
    <property type="molecule type" value="Genomic_DNA"/>
</dbReference>
<gene>
    <name evidence="3" type="ORF">FOB60_001825</name>
</gene>
<accession>A0A8X7NPH3</accession>
<name>A0A8X7NPH3_CANPA</name>
<dbReference type="GO" id="GO:0000398">
    <property type="term" value="P:mRNA splicing, via spliceosome"/>
    <property type="evidence" value="ECO:0007669"/>
    <property type="project" value="EnsemblFungi"/>
</dbReference>
<comment type="caution">
    <text evidence="3">The sequence shown here is derived from an EMBL/GenBank/DDBJ whole genome shotgun (WGS) entry which is preliminary data.</text>
</comment>